<proteinExistence type="predicted"/>
<dbReference type="Gene3D" id="1.10.760.10">
    <property type="entry name" value="Cytochrome c-like domain"/>
    <property type="match status" value="1"/>
</dbReference>
<reference evidence="9" key="1">
    <citation type="submission" date="2021-04" db="EMBL/GenBank/DDBJ databases">
        <title>novel species isolated from subtropical streams in China.</title>
        <authorList>
            <person name="Lu H."/>
        </authorList>
    </citation>
    <scope>NUCLEOTIDE SEQUENCE</scope>
    <source>
        <strain evidence="9">LFS511W</strain>
    </source>
</reference>
<evidence type="ECO:0000256" key="5">
    <source>
        <dbReference type="ARBA" id="ARBA00023004"/>
    </source>
</evidence>
<dbReference type="Proteomes" id="UP000680067">
    <property type="component" value="Unassembled WGS sequence"/>
</dbReference>
<dbReference type="PANTHER" id="PTHR33751:SF9">
    <property type="entry name" value="CYTOCHROME C4"/>
    <property type="match status" value="1"/>
</dbReference>
<dbReference type="GO" id="GO:0020037">
    <property type="term" value="F:heme binding"/>
    <property type="evidence" value="ECO:0007669"/>
    <property type="project" value="InterPro"/>
</dbReference>
<evidence type="ECO:0000256" key="6">
    <source>
        <dbReference type="PROSITE-ProRule" id="PRU00433"/>
    </source>
</evidence>
<keyword evidence="2 6" id="KW-0349">Heme</keyword>
<evidence type="ECO:0000313" key="9">
    <source>
        <dbReference type="EMBL" id="MBR7782762.1"/>
    </source>
</evidence>
<feature type="chain" id="PRO_5036783981" evidence="7">
    <location>
        <begin position="20"/>
        <end position="107"/>
    </location>
</feature>
<evidence type="ECO:0000259" key="8">
    <source>
        <dbReference type="PROSITE" id="PS51007"/>
    </source>
</evidence>
<dbReference type="EMBL" id="JAGSPN010000007">
    <property type="protein sequence ID" value="MBR7782762.1"/>
    <property type="molecule type" value="Genomic_DNA"/>
</dbReference>
<evidence type="ECO:0000256" key="3">
    <source>
        <dbReference type="ARBA" id="ARBA00022723"/>
    </source>
</evidence>
<keyword evidence="4" id="KW-0249">Electron transport</keyword>
<evidence type="ECO:0000256" key="4">
    <source>
        <dbReference type="ARBA" id="ARBA00022982"/>
    </source>
</evidence>
<sequence>MKKLFALLAIAGLAHGAQAAEVVGKAKDAADKKIAMCIGCHAIPGYKASFPEVFQVPMIGGQSAKYIEAALKAYQKGERKNPTMRGIAGSLTEQDIADLAAYYSQQK</sequence>
<dbReference type="GO" id="GO:0046872">
    <property type="term" value="F:metal ion binding"/>
    <property type="evidence" value="ECO:0007669"/>
    <property type="project" value="UniProtKB-KW"/>
</dbReference>
<feature type="signal peptide" evidence="7">
    <location>
        <begin position="1"/>
        <end position="19"/>
    </location>
</feature>
<keyword evidence="7" id="KW-0732">Signal</keyword>
<accession>A0A941DKK3</accession>
<organism evidence="9 10">
    <name type="scientific">Undibacterium luofuense</name>
    <dbReference type="NCBI Taxonomy" id="2828733"/>
    <lineage>
        <taxon>Bacteria</taxon>
        <taxon>Pseudomonadati</taxon>
        <taxon>Pseudomonadota</taxon>
        <taxon>Betaproteobacteria</taxon>
        <taxon>Burkholderiales</taxon>
        <taxon>Oxalobacteraceae</taxon>
        <taxon>Undibacterium</taxon>
    </lineage>
</organism>
<evidence type="ECO:0000256" key="1">
    <source>
        <dbReference type="ARBA" id="ARBA00022448"/>
    </source>
</evidence>
<feature type="domain" description="Cytochrome c" evidence="8">
    <location>
        <begin position="11"/>
        <end position="107"/>
    </location>
</feature>
<keyword evidence="1" id="KW-0813">Transport</keyword>
<name>A0A941DKK3_9BURK</name>
<keyword evidence="10" id="KW-1185">Reference proteome</keyword>
<evidence type="ECO:0000256" key="7">
    <source>
        <dbReference type="SAM" id="SignalP"/>
    </source>
</evidence>
<evidence type="ECO:0000256" key="2">
    <source>
        <dbReference type="ARBA" id="ARBA00022617"/>
    </source>
</evidence>
<keyword evidence="3 6" id="KW-0479">Metal-binding</keyword>
<dbReference type="PANTHER" id="PTHR33751">
    <property type="entry name" value="CBB3-TYPE CYTOCHROME C OXIDASE SUBUNIT FIXP"/>
    <property type="match status" value="1"/>
</dbReference>
<dbReference type="GO" id="GO:0009055">
    <property type="term" value="F:electron transfer activity"/>
    <property type="evidence" value="ECO:0007669"/>
    <property type="project" value="InterPro"/>
</dbReference>
<dbReference type="InterPro" id="IPR036909">
    <property type="entry name" value="Cyt_c-like_dom_sf"/>
</dbReference>
<protein>
    <submittedName>
        <fullName evidence="9">Cytochrome c</fullName>
    </submittedName>
</protein>
<dbReference type="InterPro" id="IPR050597">
    <property type="entry name" value="Cytochrome_c_Oxidase_Subunit"/>
</dbReference>
<dbReference type="InterPro" id="IPR009056">
    <property type="entry name" value="Cyt_c-like_dom"/>
</dbReference>
<dbReference type="PROSITE" id="PS51007">
    <property type="entry name" value="CYTC"/>
    <property type="match status" value="1"/>
</dbReference>
<gene>
    <name evidence="9" type="ORF">KDM89_11455</name>
</gene>
<dbReference type="SUPFAM" id="SSF46626">
    <property type="entry name" value="Cytochrome c"/>
    <property type="match status" value="1"/>
</dbReference>
<dbReference type="Pfam" id="PF00034">
    <property type="entry name" value="Cytochrom_C"/>
    <property type="match status" value="1"/>
</dbReference>
<evidence type="ECO:0000313" key="10">
    <source>
        <dbReference type="Proteomes" id="UP000680067"/>
    </source>
</evidence>
<keyword evidence="5 6" id="KW-0408">Iron</keyword>
<dbReference type="RefSeq" id="WP_212688063.1">
    <property type="nucleotide sequence ID" value="NZ_JAGSPN010000007.1"/>
</dbReference>
<comment type="caution">
    <text evidence="9">The sequence shown here is derived from an EMBL/GenBank/DDBJ whole genome shotgun (WGS) entry which is preliminary data.</text>
</comment>
<dbReference type="AlphaFoldDB" id="A0A941DKK3"/>